<organism evidence="2 3">
    <name type="scientific">Reinekea blandensis MED297</name>
    <dbReference type="NCBI Taxonomy" id="314283"/>
    <lineage>
        <taxon>Bacteria</taxon>
        <taxon>Pseudomonadati</taxon>
        <taxon>Pseudomonadota</taxon>
        <taxon>Gammaproteobacteria</taxon>
        <taxon>Oceanospirillales</taxon>
        <taxon>Saccharospirillaceae</taxon>
        <taxon>Reinekea</taxon>
    </lineage>
</organism>
<keyword evidence="3" id="KW-1185">Reference proteome</keyword>
<evidence type="ECO:0000313" key="3">
    <source>
        <dbReference type="Proteomes" id="UP000005953"/>
    </source>
</evidence>
<dbReference type="Proteomes" id="UP000005953">
    <property type="component" value="Unassembled WGS sequence"/>
</dbReference>
<dbReference type="InterPro" id="IPR041135">
    <property type="entry name" value="Nmad3"/>
</dbReference>
<accession>A4BBS8</accession>
<sequence>MRLILSRKGFDSSAGGCPSPILPDGRLLSLPIPDTQSDICYRDVQLQGQSIAKWVNNLTGKPRFAQQGAHLDPDLREDALPNRHQEWHGILGQHGAAQSHLMNESVDCGDLFLFFGLFRPIEMVKRRWRFVPGVPARHVIWGWLQIDSIVSVDSLAPNALPWTRYHPHHRYPPDPTNTLYLARQSLTLNGQPTPHRGFGIFNDLSSGRTLSHPEHRTPSDWILPLCFAPRPDEPALSYHRNPSRWQIGKTGCSLRAAARGQEFVLGKQATKKSLPWIERLFN</sequence>
<evidence type="ECO:0000259" key="1">
    <source>
        <dbReference type="Pfam" id="PF18754"/>
    </source>
</evidence>
<comment type="caution">
    <text evidence="2">The sequence shown here is derived from an EMBL/GenBank/DDBJ whole genome shotgun (WGS) entry which is preliminary data.</text>
</comment>
<evidence type="ECO:0000313" key="2">
    <source>
        <dbReference type="EMBL" id="EAR10413.1"/>
    </source>
</evidence>
<reference evidence="2 3" key="1">
    <citation type="submission" date="2006-02" db="EMBL/GenBank/DDBJ databases">
        <authorList>
            <person name="Pinhassi J."/>
            <person name="Pedros-Alio C."/>
            <person name="Ferriera S."/>
            <person name="Johnson J."/>
            <person name="Kravitz S."/>
            <person name="Halpern A."/>
            <person name="Remington K."/>
            <person name="Beeson K."/>
            <person name="Tran B."/>
            <person name="Rogers Y.-H."/>
            <person name="Friedman R."/>
            <person name="Venter J.C."/>
        </authorList>
    </citation>
    <scope>NUCLEOTIDE SEQUENCE [LARGE SCALE GENOMIC DNA]</scope>
    <source>
        <strain evidence="2 3">MED297</strain>
    </source>
</reference>
<gene>
    <name evidence="2" type="ORF">MED297_01290</name>
</gene>
<protein>
    <recommendedName>
        <fullName evidence="1">Nucleotide modification associated domain-containing protein</fullName>
    </recommendedName>
</protein>
<name>A4BBS8_9GAMM</name>
<feature type="domain" description="Nucleotide modification associated" evidence="1">
    <location>
        <begin position="2"/>
        <end position="265"/>
    </location>
</feature>
<proteinExistence type="predicted"/>
<dbReference type="HOGENOM" id="CLU_086900_0_0_6"/>
<dbReference type="RefSeq" id="WP_008046633.1">
    <property type="nucleotide sequence ID" value="NZ_CH724153.1"/>
</dbReference>
<dbReference type="OrthoDB" id="9772090at2"/>
<dbReference type="EMBL" id="AAOE01000004">
    <property type="protein sequence ID" value="EAR10413.1"/>
    <property type="molecule type" value="Genomic_DNA"/>
</dbReference>
<dbReference type="Pfam" id="PF18754">
    <property type="entry name" value="Nmad3"/>
    <property type="match status" value="1"/>
</dbReference>
<dbReference type="AlphaFoldDB" id="A4BBS8"/>